<dbReference type="SUPFAM" id="SSF57863">
    <property type="entry name" value="ArfGap/RecO-like zinc finger"/>
    <property type="match status" value="1"/>
</dbReference>
<dbReference type="InterPro" id="IPR042242">
    <property type="entry name" value="RecO_C"/>
</dbReference>
<evidence type="ECO:0000256" key="2">
    <source>
        <dbReference type="ARBA" id="ARBA00021310"/>
    </source>
</evidence>
<keyword evidence="4 7" id="KW-0233">DNA recombination</keyword>
<comment type="similarity">
    <text evidence="1 7">Belongs to the RecO family.</text>
</comment>
<dbReference type="Pfam" id="PF11967">
    <property type="entry name" value="RecO_N"/>
    <property type="match status" value="1"/>
</dbReference>
<gene>
    <name evidence="7 9" type="primary">recO</name>
    <name evidence="9" type="ORF">EOD42_17790</name>
</gene>
<evidence type="ECO:0000256" key="3">
    <source>
        <dbReference type="ARBA" id="ARBA00022763"/>
    </source>
</evidence>
<name>A0A437MCR0_9PROT</name>
<evidence type="ECO:0000256" key="5">
    <source>
        <dbReference type="ARBA" id="ARBA00023204"/>
    </source>
</evidence>
<dbReference type="Pfam" id="PF02565">
    <property type="entry name" value="RecO_C"/>
    <property type="match status" value="1"/>
</dbReference>
<dbReference type="OrthoDB" id="9804792at2"/>
<dbReference type="HAMAP" id="MF_00201">
    <property type="entry name" value="RecO"/>
    <property type="match status" value="1"/>
</dbReference>
<keyword evidence="3 7" id="KW-0227">DNA damage</keyword>
<dbReference type="InterPro" id="IPR003717">
    <property type="entry name" value="RecO"/>
</dbReference>
<feature type="domain" description="DNA replication/recombination mediator RecO N-terminal" evidence="8">
    <location>
        <begin position="1"/>
        <end position="77"/>
    </location>
</feature>
<evidence type="ECO:0000259" key="8">
    <source>
        <dbReference type="Pfam" id="PF11967"/>
    </source>
</evidence>
<protein>
    <recommendedName>
        <fullName evidence="2 7">DNA repair protein RecO</fullName>
    </recommendedName>
    <alternativeName>
        <fullName evidence="6 7">Recombination protein O</fullName>
    </alternativeName>
</protein>
<dbReference type="InterPro" id="IPR037278">
    <property type="entry name" value="ARFGAP/RecO"/>
</dbReference>
<dbReference type="Gene3D" id="2.40.50.140">
    <property type="entry name" value="Nucleic acid-binding proteins"/>
    <property type="match status" value="1"/>
</dbReference>
<evidence type="ECO:0000313" key="10">
    <source>
        <dbReference type="Proteomes" id="UP000282957"/>
    </source>
</evidence>
<dbReference type="SUPFAM" id="SSF50249">
    <property type="entry name" value="Nucleic acid-binding proteins"/>
    <property type="match status" value="1"/>
</dbReference>
<evidence type="ECO:0000256" key="7">
    <source>
        <dbReference type="HAMAP-Rule" id="MF_00201"/>
    </source>
</evidence>
<dbReference type="EMBL" id="SACL01000006">
    <property type="protein sequence ID" value="RVT95431.1"/>
    <property type="molecule type" value="Genomic_DNA"/>
</dbReference>
<dbReference type="GO" id="GO:0006302">
    <property type="term" value="P:double-strand break repair"/>
    <property type="evidence" value="ECO:0007669"/>
    <property type="project" value="TreeGrafter"/>
</dbReference>
<dbReference type="AlphaFoldDB" id="A0A437MCR0"/>
<organism evidence="9 10">
    <name type="scientific">Rhodovarius crocodyli</name>
    <dbReference type="NCBI Taxonomy" id="1979269"/>
    <lineage>
        <taxon>Bacteria</taxon>
        <taxon>Pseudomonadati</taxon>
        <taxon>Pseudomonadota</taxon>
        <taxon>Alphaproteobacteria</taxon>
        <taxon>Acetobacterales</taxon>
        <taxon>Roseomonadaceae</taxon>
        <taxon>Rhodovarius</taxon>
    </lineage>
</organism>
<evidence type="ECO:0000256" key="1">
    <source>
        <dbReference type="ARBA" id="ARBA00007452"/>
    </source>
</evidence>
<comment type="function">
    <text evidence="7">Involved in DNA repair and RecF pathway recombination.</text>
</comment>
<dbReference type="GO" id="GO:0006310">
    <property type="term" value="P:DNA recombination"/>
    <property type="evidence" value="ECO:0007669"/>
    <property type="project" value="UniProtKB-UniRule"/>
</dbReference>
<dbReference type="PANTHER" id="PTHR33991:SF1">
    <property type="entry name" value="DNA REPAIR PROTEIN RECO"/>
    <property type="match status" value="1"/>
</dbReference>
<dbReference type="InterPro" id="IPR022572">
    <property type="entry name" value="DNA_rep/recomb_RecO_N"/>
</dbReference>
<accession>A0A437MCR0</accession>
<keyword evidence="5 7" id="KW-0234">DNA repair</keyword>
<comment type="caution">
    <text evidence="9">The sequence shown here is derived from an EMBL/GenBank/DDBJ whole genome shotgun (WGS) entry which is preliminary data.</text>
</comment>
<dbReference type="NCBIfam" id="TIGR00613">
    <property type="entry name" value="reco"/>
    <property type="match status" value="1"/>
</dbReference>
<dbReference type="RefSeq" id="WP_127788916.1">
    <property type="nucleotide sequence ID" value="NZ_SACL01000006.1"/>
</dbReference>
<proteinExistence type="inferred from homology"/>
<evidence type="ECO:0000256" key="4">
    <source>
        <dbReference type="ARBA" id="ARBA00023172"/>
    </source>
</evidence>
<dbReference type="GO" id="GO:0043590">
    <property type="term" value="C:bacterial nucleoid"/>
    <property type="evidence" value="ECO:0007669"/>
    <property type="project" value="TreeGrafter"/>
</dbReference>
<dbReference type="PANTHER" id="PTHR33991">
    <property type="entry name" value="DNA REPAIR PROTEIN RECO"/>
    <property type="match status" value="1"/>
</dbReference>
<evidence type="ECO:0000256" key="6">
    <source>
        <dbReference type="ARBA" id="ARBA00033409"/>
    </source>
</evidence>
<reference evidence="9 10" key="1">
    <citation type="submission" date="2019-01" db="EMBL/GenBank/DDBJ databases">
        <authorList>
            <person name="Chen W.-M."/>
        </authorList>
    </citation>
    <scope>NUCLEOTIDE SEQUENCE [LARGE SCALE GENOMIC DNA]</scope>
    <source>
        <strain evidence="9 10">CCP-6</strain>
    </source>
</reference>
<evidence type="ECO:0000313" key="9">
    <source>
        <dbReference type="EMBL" id="RVT95431.1"/>
    </source>
</evidence>
<dbReference type="Proteomes" id="UP000282957">
    <property type="component" value="Unassembled WGS sequence"/>
</dbReference>
<sequence>MSTSWEGPAVVLSARPHGEAGAVIGLLTEAMGRHPGLAKGGQSRAQAPLWQPGNLVEARWVARLSEQLGAVSAEMVHPAAALAMEDPLTLAVLSAACAVADGALPERVPQPETFHGLVRLVVSLAREPARAPEALVRWEMILLRELGYGLDLEACAATGEREDLPWVSPRTGRAVGRAAGEPYAGRLLPLPAFLRGEGAADGPSAWLEGLRLTAHFLERDAFGNLHRPLPAARIRVQDRVAALAASPEAGA</sequence>
<dbReference type="InterPro" id="IPR012340">
    <property type="entry name" value="NA-bd_OB-fold"/>
</dbReference>
<dbReference type="Gene3D" id="1.20.1440.120">
    <property type="entry name" value="Recombination protein O, C-terminal domain"/>
    <property type="match status" value="1"/>
</dbReference>
<keyword evidence="10" id="KW-1185">Reference proteome</keyword>